<keyword evidence="1" id="KW-1133">Transmembrane helix</keyword>
<keyword evidence="3" id="KW-1185">Reference proteome</keyword>
<name>A0ABT5X9F6_9EURY</name>
<evidence type="ECO:0008006" key="4">
    <source>
        <dbReference type="Google" id="ProtNLM"/>
    </source>
</evidence>
<evidence type="ECO:0000313" key="3">
    <source>
        <dbReference type="Proteomes" id="UP001220010"/>
    </source>
</evidence>
<keyword evidence="1" id="KW-0472">Membrane</keyword>
<dbReference type="PANTHER" id="PTHR35902:SF3">
    <property type="entry name" value="NPCBM-ASSOCIATED, NEW3 DOMAIN OF ALPHA-GALACTOSIDASE"/>
    <property type="match status" value="1"/>
</dbReference>
<sequence>MDPDNISPKVLVIPLLILAVLAGEAASGPGSVRFAEDYYKVEGGPRIDVSVVNPVISPGTSGTLRLILANDGVVDRLVPGAVPPGKEAEAAQEMLAEFGCVDASNLVATLRSGGSVEVISGPATIEILGPGDTRALQFDIKIDERAEGPVPISLDLEYEHQVDVSFSGGTATPLYLPSSRTIDLILSVERRPPALGVMGARSILHPGERGTISLIIRNDGESRAQNSTARLVAAPPFSTLVDRSRLGDIPPGGVAVARFDVFVEGSARAQEYRIGCEISHDGGATTLSIPVSVVLEEGSAPFRTLILGALLAGGGAAALWLIRLKKSRSPRRRSPILPRR</sequence>
<dbReference type="EMBL" id="JARFPK010000035">
    <property type="protein sequence ID" value="MDF0591322.1"/>
    <property type="molecule type" value="Genomic_DNA"/>
</dbReference>
<dbReference type="Proteomes" id="UP001220010">
    <property type="component" value="Unassembled WGS sequence"/>
</dbReference>
<protein>
    <recommendedName>
        <fullName evidence="4">CARDB domain-containing protein</fullName>
    </recommendedName>
</protein>
<comment type="caution">
    <text evidence="2">The sequence shown here is derived from an EMBL/GenBank/DDBJ whole genome shotgun (WGS) entry which is preliminary data.</text>
</comment>
<gene>
    <name evidence="2" type="ORF">P0O15_09145</name>
</gene>
<evidence type="ECO:0000313" key="2">
    <source>
        <dbReference type="EMBL" id="MDF0591322.1"/>
    </source>
</evidence>
<keyword evidence="1" id="KW-0812">Transmembrane</keyword>
<proteinExistence type="predicted"/>
<organism evidence="2 3">
    <name type="scientific">Candidatus Methanocrinis natronophilus</name>
    <dbReference type="NCBI Taxonomy" id="3033396"/>
    <lineage>
        <taxon>Archaea</taxon>
        <taxon>Methanobacteriati</taxon>
        <taxon>Methanobacteriota</taxon>
        <taxon>Stenosarchaea group</taxon>
        <taxon>Methanomicrobia</taxon>
        <taxon>Methanotrichales</taxon>
        <taxon>Methanotrichaceae</taxon>
        <taxon>Methanocrinis</taxon>
    </lineage>
</organism>
<dbReference type="PANTHER" id="PTHR35902">
    <property type="entry name" value="S-LAYER DOMAIN-LIKE PROTEIN-RELATED"/>
    <property type="match status" value="1"/>
</dbReference>
<evidence type="ECO:0000256" key="1">
    <source>
        <dbReference type="SAM" id="Phobius"/>
    </source>
</evidence>
<accession>A0ABT5X9F6</accession>
<dbReference type="RefSeq" id="WP_316967056.1">
    <property type="nucleotide sequence ID" value="NZ_JARFPK010000035.1"/>
</dbReference>
<feature type="transmembrane region" description="Helical" evidence="1">
    <location>
        <begin position="302"/>
        <end position="322"/>
    </location>
</feature>
<reference evidence="2 3" key="1">
    <citation type="submission" date="2023-03" db="EMBL/GenBank/DDBJ databases">
        <title>WGS of Methanotrichaceae archaeon Mx.</title>
        <authorList>
            <person name="Sorokin D.Y."/>
            <person name="Merkel A.Y."/>
        </authorList>
    </citation>
    <scope>NUCLEOTIDE SEQUENCE [LARGE SCALE GENOMIC DNA]</scope>
    <source>
        <strain evidence="2 3">Mx</strain>
    </source>
</reference>